<evidence type="ECO:0000313" key="1">
    <source>
        <dbReference type="EMBL" id="KAJ8914623.1"/>
    </source>
</evidence>
<name>A0AAV8VK68_9CUCU</name>
<accession>A0AAV8VK68</accession>
<sequence length="102" mass="11902">MRRLSERERIEILMIVGYLRIRISLSLSLCLYIRIRSHEEACNLFNHEHLERAPIARSTVQRGGRTHVSEETKLDVLLEVQEDPHCSTRQIGLNNKIDHSTV</sequence>
<dbReference type="EMBL" id="JANEYG010000067">
    <property type="protein sequence ID" value="KAJ8914623.1"/>
    <property type="molecule type" value="Genomic_DNA"/>
</dbReference>
<protein>
    <recommendedName>
        <fullName evidence="3">Transposase</fullName>
    </recommendedName>
</protein>
<evidence type="ECO:0000313" key="2">
    <source>
        <dbReference type="Proteomes" id="UP001159042"/>
    </source>
</evidence>
<dbReference type="Proteomes" id="UP001159042">
    <property type="component" value="Unassembled WGS sequence"/>
</dbReference>
<dbReference type="AlphaFoldDB" id="A0AAV8VK68"/>
<comment type="caution">
    <text evidence="1">The sequence shown here is derived from an EMBL/GenBank/DDBJ whole genome shotgun (WGS) entry which is preliminary data.</text>
</comment>
<proteinExistence type="predicted"/>
<organism evidence="1 2">
    <name type="scientific">Exocentrus adspersus</name>
    <dbReference type="NCBI Taxonomy" id="1586481"/>
    <lineage>
        <taxon>Eukaryota</taxon>
        <taxon>Metazoa</taxon>
        <taxon>Ecdysozoa</taxon>
        <taxon>Arthropoda</taxon>
        <taxon>Hexapoda</taxon>
        <taxon>Insecta</taxon>
        <taxon>Pterygota</taxon>
        <taxon>Neoptera</taxon>
        <taxon>Endopterygota</taxon>
        <taxon>Coleoptera</taxon>
        <taxon>Polyphaga</taxon>
        <taxon>Cucujiformia</taxon>
        <taxon>Chrysomeloidea</taxon>
        <taxon>Cerambycidae</taxon>
        <taxon>Lamiinae</taxon>
        <taxon>Acanthocinini</taxon>
        <taxon>Exocentrus</taxon>
    </lineage>
</organism>
<gene>
    <name evidence="1" type="ORF">NQ315_015360</name>
</gene>
<keyword evidence="2" id="KW-1185">Reference proteome</keyword>
<evidence type="ECO:0008006" key="3">
    <source>
        <dbReference type="Google" id="ProtNLM"/>
    </source>
</evidence>
<reference evidence="1 2" key="1">
    <citation type="journal article" date="2023" name="Insect Mol. Biol.">
        <title>Genome sequencing provides insights into the evolution of gene families encoding plant cell wall-degrading enzymes in longhorned beetles.</title>
        <authorList>
            <person name="Shin N.R."/>
            <person name="Okamura Y."/>
            <person name="Kirsch R."/>
            <person name="Pauchet Y."/>
        </authorList>
    </citation>
    <scope>NUCLEOTIDE SEQUENCE [LARGE SCALE GENOMIC DNA]</scope>
    <source>
        <strain evidence="1">EAD_L_NR</strain>
    </source>
</reference>